<dbReference type="Gene3D" id="3.30.70.330">
    <property type="match status" value="1"/>
</dbReference>
<accession>A0A8J4Y3L9</accession>
<dbReference type="PANTHER" id="PTHR48025:SF1">
    <property type="entry name" value="RRM DOMAIN-CONTAINING PROTEIN"/>
    <property type="match status" value="1"/>
</dbReference>
<dbReference type="OrthoDB" id="1879688at2759"/>
<evidence type="ECO:0000259" key="4">
    <source>
        <dbReference type="PROSITE" id="PS50102"/>
    </source>
</evidence>
<evidence type="ECO:0000256" key="1">
    <source>
        <dbReference type="ARBA" id="ARBA00022884"/>
    </source>
</evidence>
<dbReference type="GO" id="GO:0005634">
    <property type="term" value="C:nucleus"/>
    <property type="evidence" value="ECO:0007669"/>
    <property type="project" value="TreeGrafter"/>
</dbReference>
<dbReference type="Pfam" id="PF00076">
    <property type="entry name" value="RRM_1"/>
    <property type="match status" value="1"/>
</dbReference>
<feature type="coiled-coil region" evidence="3">
    <location>
        <begin position="18"/>
        <end position="45"/>
    </location>
</feature>
<organism evidence="5 6">
    <name type="scientific">Chionoecetes opilio</name>
    <name type="common">Atlantic snow crab</name>
    <name type="synonym">Cancer opilio</name>
    <dbReference type="NCBI Taxonomy" id="41210"/>
    <lineage>
        <taxon>Eukaryota</taxon>
        <taxon>Metazoa</taxon>
        <taxon>Ecdysozoa</taxon>
        <taxon>Arthropoda</taxon>
        <taxon>Crustacea</taxon>
        <taxon>Multicrustacea</taxon>
        <taxon>Malacostraca</taxon>
        <taxon>Eumalacostraca</taxon>
        <taxon>Eucarida</taxon>
        <taxon>Decapoda</taxon>
        <taxon>Pleocyemata</taxon>
        <taxon>Brachyura</taxon>
        <taxon>Eubrachyura</taxon>
        <taxon>Majoidea</taxon>
        <taxon>Majidae</taxon>
        <taxon>Chionoecetes</taxon>
    </lineage>
</organism>
<dbReference type="EMBL" id="JACEEZ010012066">
    <property type="protein sequence ID" value="KAG0720908.1"/>
    <property type="molecule type" value="Genomic_DNA"/>
</dbReference>
<dbReference type="Proteomes" id="UP000770661">
    <property type="component" value="Unassembled WGS sequence"/>
</dbReference>
<dbReference type="PROSITE" id="PS50102">
    <property type="entry name" value="RRM"/>
    <property type="match status" value="1"/>
</dbReference>
<dbReference type="GO" id="GO:0003729">
    <property type="term" value="F:mRNA binding"/>
    <property type="evidence" value="ECO:0007669"/>
    <property type="project" value="TreeGrafter"/>
</dbReference>
<evidence type="ECO:0000256" key="3">
    <source>
        <dbReference type="SAM" id="Coils"/>
    </source>
</evidence>
<comment type="caution">
    <text evidence="5">The sequence shown here is derived from an EMBL/GenBank/DDBJ whole genome shotgun (WGS) entry which is preliminary data.</text>
</comment>
<sequence length="154" mass="16547">MDVKEIGVVENGVVVGRKAHLQERLDRLEVLYRDTRQQLEATREGGGSSSGGGYGGSTSGTFKIFVGNLSDLTTPSDLREAFGPFGVVVEADVLKNYGFVHMLGEEDGMRAITALNGRMLNGKPLIVAVSTCGRRANDHSSNFRDSKVAASRKD</sequence>
<dbReference type="InterPro" id="IPR000504">
    <property type="entry name" value="RRM_dom"/>
</dbReference>
<reference evidence="5" key="1">
    <citation type="submission" date="2020-07" db="EMBL/GenBank/DDBJ databases">
        <title>The High-quality genome of the commercially important snow crab, Chionoecetes opilio.</title>
        <authorList>
            <person name="Jeong J.-H."/>
            <person name="Ryu S."/>
        </authorList>
    </citation>
    <scope>NUCLEOTIDE SEQUENCE</scope>
    <source>
        <strain evidence="5">MADBK_172401_WGS</strain>
        <tissue evidence="5">Digestive gland</tissue>
    </source>
</reference>
<protein>
    <submittedName>
        <fullName evidence="5">RNA-binding protein lark</fullName>
    </submittedName>
</protein>
<feature type="domain" description="RRM" evidence="4">
    <location>
        <begin position="62"/>
        <end position="132"/>
    </location>
</feature>
<dbReference type="SMART" id="SM00360">
    <property type="entry name" value="RRM"/>
    <property type="match status" value="1"/>
</dbReference>
<dbReference type="AlphaFoldDB" id="A0A8J4Y3L9"/>
<proteinExistence type="predicted"/>
<dbReference type="PANTHER" id="PTHR48025">
    <property type="entry name" value="OS02G0815200 PROTEIN"/>
    <property type="match status" value="1"/>
</dbReference>
<keyword evidence="6" id="KW-1185">Reference proteome</keyword>
<keyword evidence="3" id="KW-0175">Coiled coil</keyword>
<gene>
    <name evidence="5" type="primary">lark_2</name>
    <name evidence="5" type="ORF">GWK47_047509</name>
</gene>
<evidence type="ECO:0000313" key="5">
    <source>
        <dbReference type="EMBL" id="KAG0720908.1"/>
    </source>
</evidence>
<evidence type="ECO:0000256" key="2">
    <source>
        <dbReference type="PROSITE-ProRule" id="PRU00176"/>
    </source>
</evidence>
<dbReference type="SUPFAM" id="SSF54928">
    <property type="entry name" value="RNA-binding domain, RBD"/>
    <property type="match status" value="1"/>
</dbReference>
<dbReference type="InterPro" id="IPR012677">
    <property type="entry name" value="Nucleotide-bd_a/b_plait_sf"/>
</dbReference>
<dbReference type="InterPro" id="IPR050502">
    <property type="entry name" value="Euk_RNA-bind_prot"/>
</dbReference>
<evidence type="ECO:0000313" key="6">
    <source>
        <dbReference type="Proteomes" id="UP000770661"/>
    </source>
</evidence>
<dbReference type="InterPro" id="IPR035979">
    <property type="entry name" value="RBD_domain_sf"/>
</dbReference>
<name>A0A8J4Y3L9_CHIOP</name>
<keyword evidence="1 2" id="KW-0694">RNA-binding</keyword>